<organism evidence="1">
    <name type="scientific">Cladocopium goreaui</name>
    <dbReference type="NCBI Taxonomy" id="2562237"/>
    <lineage>
        <taxon>Eukaryota</taxon>
        <taxon>Sar</taxon>
        <taxon>Alveolata</taxon>
        <taxon>Dinophyceae</taxon>
        <taxon>Suessiales</taxon>
        <taxon>Symbiodiniaceae</taxon>
        <taxon>Cladocopium</taxon>
    </lineage>
</organism>
<dbReference type="EMBL" id="CAMXCT030004208">
    <property type="protein sequence ID" value="CAL4795433.1"/>
    <property type="molecule type" value="Genomic_DNA"/>
</dbReference>
<proteinExistence type="predicted"/>
<evidence type="ECO:0000313" key="1">
    <source>
        <dbReference type="EMBL" id="CAI4008121.1"/>
    </source>
</evidence>
<evidence type="ECO:0000313" key="2">
    <source>
        <dbReference type="EMBL" id="CAL1161496.1"/>
    </source>
</evidence>
<protein>
    <submittedName>
        <fullName evidence="1">Uncharacterized protein</fullName>
    </submittedName>
</protein>
<comment type="caution">
    <text evidence="1">The sequence shown here is derived from an EMBL/GenBank/DDBJ whole genome shotgun (WGS) entry which is preliminary data.</text>
</comment>
<dbReference type="EMBL" id="CAMXCT010004208">
    <property type="protein sequence ID" value="CAI4008121.1"/>
    <property type="molecule type" value="Genomic_DNA"/>
</dbReference>
<accession>A0A9P1DD62</accession>
<dbReference type="AlphaFoldDB" id="A0A9P1DD62"/>
<feature type="non-terminal residue" evidence="1">
    <location>
        <position position="56"/>
    </location>
</feature>
<feature type="non-terminal residue" evidence="1">
    <location>
        <position position="1"/>
    </location>
</feature>
<keyword evidence="3" id="KW-1185">Reference proteome</keyword>
<dbReference type="EMBL" id="CAMXCT020004208">
    <property type="protein sequence ID" value="CAL1161496.1"/>
    <property type="molecule type" value="Genomic_DNA"/>
</dbReference>
<reference evidence="2" key="2">
    <citation type="submission" date="2024-04" db="EMBL/GenBank/DDBJ databases">
        <authorList>
            <person name="Chen Y."/>
            <person name="Shah S."/>
            <person name="Dougan E. K."/>
            <person name="Thang M."/>
            <person name="Chan C."/>
        </authorList>
    </citation>
    <scope>NUCLEOTIDE SEQUENCE [LARGE SCALE GENOMIC DNA]</scope>
</reference>
<name>A0A9P1DD62_9DINO</name>
<dbReference type="Proteomes" id="UP001152797">
    <property type="component" value="Unassembled WGS sequence"/>
</dbReference>
<reference evidence="1" key="1">
    <citation type="submission" date="2022-10" db="EMBL/GenBank/DDBJ databases">
        <authorList>
            <person name="Chen Y."/>
            <person name="Dougan E. K."/>
            <person name="Chan C."/>
            <person name="Rhodes N."/>
            <person name="Thang M."/>
        </authorList>
    </citation>
    <scope>NUCLEOTIDE SEQUENCE</scope>
</reference>
<gene>
    <name evidence="1" type="ORF">C1SCF055_LOCUS33591</name>
</gene>
<sequence>VRGTPHRKTVNQLDCQVPGLIPEVTRRLAWLRHLELLAAMLGAGMWMVWKLRKQKA</sequence>
<evidence type="ECO:0000313" key="3">
    <source>
        <dbReference type="Proteomes" id="UP001152797"/>
    </source>
</evidence>